<comment type="function">
    <text evidence="18">Plays a role in pre-mRNA splicing as a core component of the spliceosomal U1, U2, U4 and U5 small nuclear ribonucleoproteins (snRNPs), the building blocks of the spliceosome. Component of both the pre-catalytic spliceosome B complex and activated spliceosome C complexes. As a component of the minor spliceosome, involved in the splicing of U12-type introns in pre-mRNAs.</text>
</comment>
<dbReference type="PRINTS" id="PR00053">
    <property type="entry name" value="FORKHEAD"/>
</dbReference>
<evidence type="ECO:0000256" key="17">
    <source>
        <dbReference type="ARBA" id="ARBA00034868"/>
    </source>
</evidence>
<dbReference type="SUPFAM" id="SSF57783">
    <property type="entry name" value="Zinc beta-ribbon"/>
    <property type="match status" value="2"/>
</dbReference>
<dbReference type="Gene3D" id="1.10.10.10">
    <property type="entry name" value="Winged helix-like DNA-binding domain superfamily/Winged helix DNA-binding domain"/>
    <property type="match status" value="1"/>
</dbReference>
<dbReference type="SMART" id="SM00651">
    <property type="entry name" value="Sm"/>
    <property type="match status" value="1"/>
</dbReference>
<dbReference type="GO" id="GO:0006357">
    <property type="term" value="P:regulation of transcription by RNA polymerase II"/>
    <property type="evidence" value="ECO:0007669"/>
    <property type="project" value="TreeGrafter"/>
</dbReference>
<keyword evidence="8" id="KW-0747">Spliceosome</keyword>
<dbReference type="Proteomes" id="UP000246464">
    <property type="component" value="Chromosome 3"/>
</dbReference>
<dbReference type="PROSITE" id="PS00657">
    <property type="entry name" value="FORK_HEAD_1"/>
    <property type="match status" value="1"/>
</dbReference>
<evidence type="ECO:0000256" key="10">
    <source>
        <dbReference type="ARBA" id="ARBA00022833"/>
    </source>
</evidence>
<comment type="similarity">
    <text evidence="4">Belongs to the archaeal RpoM/eukaryotic RPA12/RPB9/RPC11 RNA polymerase family.</text>
</comment>
<dbReference type="PROSITE" id="PS50039">
    <property type="entry name" value="FORK_HEAD_3"/>
    <property type="match status" value="1"/>
</dbReference>
<dbReference type="EMBL" id="CP026245">
    <property type="protein sequence ID" value="AWO99414.1"/>
    <property type="molecule type" value="Genomic_DNA"/>
</dbReference>
<dbReference type="PROSITE" id="PS00658">
    <property type="entry name" value="FORK_HEAD_2"/>
    <property type="match status" value="1"/>
</dbReference>
<dbReference type="GO" id="GO:0005689">
    <property type="term" value="C:U12-type spliceosomal complex"/>
    <property type="evidence" value="ECO:0007669"/>
    <property type="project" value="UniProtKB-ARBA"/>
</dbReference>
<evidence type="ECO:0000256" key="2">
    <source>
        <dbReference type="ARBA" id="ARBA00004514"/>
    </source>
</evidence>
<feature type="DNA-binding region" description="Fork-head" evidence="20">
    <location>
        <begin position="136"/>
        <end position="230"/>
    </location>
</feature>
<dbReference type="InterPro" id="IPR047208">
    <property type="entry name" value="FOXG1"/>
</dbReference>
<dbReference type="InterPro" id="IPR001222">
    <property type="entry name" value="Znf_TFIIS"/>
</dbReference>
<evidence type="ECO:0000256" key="12">
    <source>
        <dbReference type="ARBA" id="ARBA00023163"/>
    </source>
</evidence>
<keyword evidence="12" id="KW-0804">Transcription</keyword>
<dbReference type="SMART" id="SM00661">
    <property type="entry name" value="RPOL9"/>
    <property type="match status" value="1"/>
</dbReference>
<evidence type="ECO:0000256" key="20">
    <source>
        <dbReference type="PROSITE-ProRule" id="PRU00089"/>
    </source>
</evidence>
<dbReference type="FunFam" id="2.30.30.100:FF:000069">
    <property type="entry name" value="Small nuclear ribonucleoprotein Sm D2"/>
    <property type="match status" value="1"/>
</dbReference>
<evidence type="ECO:0000256" key="11">
    <source>
        <dbReference type="ARBA" id="ARBA00023125"/>
    </source>
</evidence>
<evidence type="ECO:0000256" key="4">
    <source>
        <dbReference type="ARBA" id="ARBA00008925"/>
    </source>
</evidence>
<evidence type="ECO:0000256" key="8">
    <source>
        <dbReference type="ARBA" id="ARBA00022728"/>
    </source>
</evidence>
<dbReference type="GO" id="GO:0097525">
    <property type="term" value="C:spliceosomal snRNP complex"/>
    <property type="evidence" value="ECO:0007669"/>
    <property type="project" value="UniProtKB-ARBA"/>
</dbReference>
<dbReference type="FunFam" id="2.20.25.10:FF:000009">
    <property type="entry name" value="DNA-directed RNA polymerase subunit"/>
    <property type="match status" value="1"/>
</dbReference>
<evidence type="ECO:0000313" key="24">
    <source>
        <dbReference type="EMBL" id="AWO99414.1"/>
    </source>
</evidence>
<dbReference type="SMART" id="SM00339">
    <property type="entry name" value="FH"/>
    <property type="match status" value="1"/>
</dbReference>
<dbReference type="GO" id="GO:0000398">
    <property type="term" value="P:mRNA splicing, via spliceosome"/>
    <property type="evidence" value="ECO:0007669"/>
    <property type="project" value="UniProtKB-ARBA"/>
</dbReference>
<evidence type="ECO:0000256" key="6">
    <source>
        <dbReference type="ARBA" id="ARBA00022664"/>
    </source>
</evidence>
<evidence type="ECO:0000256" key="14">
    <source>
        <dbReference type="ARBA" id="ARBA00023242"/>
    </source>
</evidence>
<keyword evidence="6" id="KW-0507">mRNA processing</keyword>
<keyword evidence="25" id="KW-1185">Reference proteome</keyword>
<dbReference type="Gene3D" id="2.30.30.100">
    <property type="match status" value="1"/>
</dbReference>
<evidence type="ECO:0000256" key="9">
    <source>
        <dbReference type="ARBA" id="ARBA00022771"/>
    </source>
</evidence>
<evidence type="ECO:0000256" key="5">
    <source>
        <dbReference type="ARBA" id="ARBA00022490"/>
    </source>
</evidence>
<dbReference type="InterPro" id="IPR034012">
    <property type="entry name" value="Zn_ribbon_RPB9_C"/>
</dbReference>
<evidence type="ECO:0000256" key="13">
    <source>
        <dbReference type="ARBA" id="ARBA00023187"/>
    </source>
</evidence>
<evidence type="ECO:0000256" key="3">
    <source>
        <dbReference type="ARBA" id="ARBA00008146"/>
    </source>
</evidence>
<dbReference type="InterPro" id="IPR030456">
    <property type="entry name" value="TF_fork_head_CS_2"/>
</dbReference>
<dbReference type="Pfam" id="PF02150">
    <property type="entry name" value="Zn_ribbon_RPB9"/>
    <property type="match status" value="1"/>
</dbReference>
<keyword evidence="9" id="KW-0863">Zinc-finger</keyword>
<dbReference type="SUPFAM" id="SSF46785">
    <property type="entry name" value="Winged helix' DNA-binding domain"/>
    <property type="match status" value="1"/>
</dbReference>
<organism evidence="24 25">
    <name type="scientific">Scophthalmus maximus</name>
    <name type="common">Turbot</name>
    <name type="synonym">Psetta maxima</name>
    <dbReference type="NCBI Taxonomy" id="52904"/>
    <lineage>
        <taxon>Eukaryota</taxon>
        <taxon>Metazoa</taxon>
        <taxon>Chordata</taxon>
        <taxon>Craniata</taxon>
        <taxon>Vertebrata</taxon>
        <taxon>Euteleostomi</taxon>
        <taxon>Actinopterygii</taxon>
        <taxon>Neopterygii</taxon>
        <taxon>Teleostei</taxon>
        <taxon>Neoteleostei</taxon>
        <taxon>Acanthomorphata</taxon>
        <taxon>Carangaria</taxon>
        <taxon>Pleuronectiformes</taxon>
        <taxon>Pleuronectoidei</taxon>
        <taxon>Scophthalmidae</taxon>
        <taxon>Scophthalmus</taxon>
    </lineage>
</organism>
<keyword evidence="14 20" id="KW-0539">Nucleus</keyword>
<dbReference type="GO" id="GO:1990837">
    <property type="term" value="F:sequence-specific double-stranded DNA binding"/>
    <property type="evidence" value="ECO:0007669"/>
    <property type="project" value="TreeGrafter"/>
</dbReference>
<dbReference type="InterPro" id="IPR036390">
    <property type="entry name" value="WH_DNA-bd_sf"/>
</dbReference>
<dbReference type="GO" id="GO:0008270">
    <property type="term" value="F:zinc ion binding"/>
    <property type="evidence" value="ECO:0007669"/>
    <property type="project" value="UniProtKB-KW"/>
</dbReference>
<dbReference type="CDD" id="cd01720">
    <property type="entry name" value="Sm_D2"/>
    <property type="match status" value="1"/>
</dbReference>
<evidence type="ECO:0000259" key="22">
    <source>
        <dbReference type="PROSITE" id="PS50039"/>
    </source>
</evidence>
<dbReference type="CDD" id="cd20021">
    <property type="entry name" value="FH_FOXG"/>
    <property type="match status" value="1"/>
</dbReference>
<proteinExistence type="inferred from homology"/>
<evidence type="ECO:0000256" key="15">
    <source>
        <dbReference type="ARBA" id="ARBA00023274"/>
    </source>
</evidence>
<accession>A0A2U9B647</accession>
<comment type="subcellular location">
    <subcellularLocation>
        <location evidence="2">Cytoplasm</location>
        <location evidence="2">Cytosol</location>
    </subcellularLocation>
    <subcellularLocation>
        <location evidence="1 20">Nucleus</location>
    </subcellularLocation>
</comment>
<gene>
    <name evidence="24" type="ORF">SMAX5B_000592</name>
</gene>
<keyword evidence="13" id="KW-0508">mRNA splicing</keyword>
<evidence type="ECO:0000256" key="7">
    <source>
        <dbReference type="ARBA" id="ARBA00022723"/>
    </source>
</evidence>
<dbReference type="Pfam" id="PF00250">
    <property type="entry name" value="Forkhead"/>
    <property type="match status" value="1"/>
</dbReference>
<evidence type="ECO:0000256" key="21">
    <source>
        <dbReference type="SAM" id="MobiDB-lite"/>
    </source>
</evidence>
<protein>
    <recommendedName>
        <fullName evidence="17">Forkhead box protein G1</fullName>
    </recommendedName>
    <alternativeName>
        <fullName evidence="19">Small nuclear ribonucleoprotein Sm D2</fullName>
    </alternativeName>
    <alternativeName>
        <fullName evidence="16">snRNP core protein D2</fullName>
    </alternativeName>
</protein>
<dbReference type="SUPFAM" id="SSF50182">
    <property type="entry name" value="Sm-like ribonucleoproteins"/>
    <property type="match status" value="1"/>
</dbReference>
<dbReference type="PROSITE" id="PS52002">
    <property type="entry name" value="SM"/>
    <property type="match status" value="1"/>
</dbReference>
<evidence type="ECO:0000256" key="16">
    <source>
        <dbReference type="ARBA" id="ARBA00033125"/>
    </source>
</evidence>
<dbReference type="PANTHER" id="PTHR46617">
    <property type="entry name" value="FORKHEAD BOX PROTEIN G1"/>
    <property type="match status" value="1"/>
</dbReference>
<keyword evidence="7" id="KW-0479">Metal-binding</keyword>
<dbReference type="PANTHER" id="PTHR46617:SF3">
    <property type="entry name" value="FORKHEAD BOX PROTEIN G1"/>
    <property type="match status" value="1"/>
</dbReference>
<keyword evidence="15" id="KW-0687">Ribonucleoprotein</keyword>
<feature type="domain" description="Sm" evidence="23">
    <location>
        <begin position="269"/>
        <end position="355"/>
    </location>
</feature>
<dbReference type="GO" id="GO:0006351">
    <property type="term" value="P:DNA-templated transcription"/>
    <property type="evidence" value="ECO:0007669"/>
    <property type="project" value="InterPro"/>
</dbReference>
<feature type="domain" description="Fork-head" evidence="22">
    <location>
        <begin position="136"/>
        <end position="230"/>
    </location>
</feature>
<dbReference type="InterPro" id="IPR010920">
    <property type="entry name" value="LSM_dom_sf"/>
</dbReference>
<dbReference type="GO" id="GO:0003700">
    <property type="term" value="F:DNA-binding transcription factor activity"/>
    <property type="evidence" value="ECO:0007669"/>
    <property type="project" value="InterPro"/>
</dbReference>
<comment type="similarity">
    <text evidence="3">Belongs to the snRNP core protein family.</text>
</comment>
<dbReference type="Gene3D" id="2.20.25.10">
    <property type="match status" value="2"/>
</dbReference>
<evidence type="ECO:0000259" key="23">
    <source>
        <dbReference type="PROSITE" id="PS52002"/>
    </source>
</evidence>
<dbReference type="CDD" id="cd10508">
    <property type="entry name" value="Zn-ribbon_RPB9"/>
    <property type="match status" value="1"/>
</dbReference>
<dbReference type="InterPro" id="IPR019761">
    <property type="entry name" value="DNA-dir_RNA_pol-M_15_CS"/>
</dbReference>
<dbReference type="STRING" id="52904.ENSSMAP00000005536"/>
<keyword evidence="10" id="KW-0862">Zinc</keyword>
<dbReference type="GO" id="GO:0003723">
    <property type="term" value="F:RNA binding"/>
    <property type="evidence" value="ECO:0007669"/>
    <property type="project" value="InterPro"/>
</dbReference>
<evidence type="ECO:0000256" key="1">
    <source>
        <dbReference type="ARBA" id="ARBA00004123"/>
    </source>
</evidence>
<sequence length="358" mass="40948">MDLETGTYEPGFVGIRFCQECNNMLYPKEDKENRVLLYACRNCDYQQEADNSCIYVNKITHEVDELTQIIADVSQDPTLPRTEDHPCPKCGHKEAVFFQSHSMKAECAKEESKAANGKREGSIKGESREDSVKAEKPPFSYNALIMMAIRQSAARRLTLNGIYEFIMDNFPYYRQNRQGWQNSIRHNLSLNKCFVKVPRHYDDPGKGNYWMLDPCSEDVFIGGASGKLRRRTASGSRVKLASLLTKPKSEMSPEELQKREEEEFNTGPLSVLTQSVKNNTQVLINCRNNKKLLGRVKAFDRHCNMVLENVKEMWTEVPKSGKGKKKSKPVNKDRYISKMFLRGDSVIVVLRNPLITGK</sequence>
<keyword evidence="5" id="KW-0963">Cytoplasm</keyword>
<dbReference type="InterPro" id="IPR027248">
    <property type="entry name" value="Sm_D2"/>
</dbReference>
<dbReference type="FunFam" id="1.10.10.10:FF:000135">
    <property type="entry name" value="forkhead box protein G1"/>
    <property type="match status" value="1"/>
</dbReference>
<dbReference type="GO" id="GO:0005829">
    <property type="term" value="C:cytosol"/>
    <property type="evidence" value="ECO:0007669"/>
    <property type="project" value="UniProtKB-SubCell"/>
</dbReference>
<keyword evidence="11 20" id="KW-0238">DNA-binding</keyword>
<dbReference type="GO" id="GO:0005654">
    <property type="term" value="C:nucleoplasm"/>
    <property type="evidence" value="ECO:0007669"/>
    <property type="project" value="UniProtKB-ARBA"/>
</dbReference>
<reference evidence="24 25" key="1">
    <citation type="submission" date="2017-12" db="EMBL/GenBank/DDBJ databases">
        <title>Integrating genomic resources of turbot (Scophthalmus maximus) in depth evaluation of genetic and physical mapping variation across individuals.</title>
        <authorList>
            <person name="Martinez P."/>
        </authorList>
    </citation>
    <scope>NUCLEOTIDE SEQUENCE [LARGE SCALE GENOMIC DNA]</scope>
</reference>
<evidence type="ECO:0000256" key="18">
    <source>
        <dbReference type="ARBA" id="ARBA00058557"/>
    </source>
</evidence>
<feature type="region of interest" description="Disordered" evidence="21">
    <location>
        <begin position="109"/>
        <end position="134"/>
    </location>
</feature>
<dbReference type="InterPro" id="IPR018122">
    <property type="entry name" value="TF_fork_head_CS_1"/>
</dbReference>
<dbReference type="PROSITE" id="PS01030">
    <property type="entry name" value="RNA_POL_M_15KD"/>
    <property type="match status" value="1"/>
</dbReference>
<dbReference type="InterPro" id="IPR001163">
    <property type="entry name" value="Sm_dom_euk/arc"/>
</dbReference>
<name>A0A2U9B647_SCOMX</name>
<dbReference type="Pfam" id="PF01096">
    <property type="entry name" value="Zn_ribbon_TFIIS"/>
    <property type="match status" value="1"/>
</dbReference>
<dbReference type="InterPro" id="IPR047575">
    <property type="entry name" value="Sm"/>
</dbReference>
<dbReference type="InterPro" id="IPR001766">
    <property type="entry name" value="Fork_head_dom"/>
</dbReference>
<dbReference type="InterPro" id="IPR036388">
    <property type="entry name" value="WH-like_DNA-bd_sf"/>
</dbReference>
<dbReference type="AlphaFoldDB" id="A0A2U9B647"/>
<evidence type="ECO:0000256" key="19">
    <source>
        <dbReference type="ARBA" id="ARBA00070085"/>
    </source>
</evidence>
<dbReference type="InterPro" id="IPR001529">
    <property type="entry name" value="Zn_ribbon_RPB9"/>
</dbReference>
<evidence type="ECO:0000313" key="25">
    <source>
        <dbReference type="Proteomes" id="UP000246464"/>
    </source>
</evidence>
<dbReference type="Pfam" id="PF01423">
    <property type="entry name" value="LSM"/>
    <property type="match status" value="1"/>
</dbReference>